<keyword evidence="6 8" id="KW-1133">Transmembrane helix</keyword>
<dbReference type="AlphaFoldDB" id="A0A1Q5PXI0"/>
<dbReference type="PANTHER" id="PTHR21716:SF53">
    <property type="entry name" value="PERMEASE PERM-RELATED"/>
    <property type="match status" value="1"/>
</dbReference>
<evidence type="ECO:0000256" key="1">
    <source>
        <dbReference type="ARBA" id="ARBA00004651"/>
    </source>
</evidence>
<accession>A0A1Q5PXI0</accession>
<evidence type="ECO:0000313" key="9">
    <source>
        <dbReference type="EMBL" id="OKL52301.1"/>
    </source>
</evidence>
<evidence type="ECO:0000256" key="5">
    <source>
        <dbReference type="ARBA" id="ARBA00022692"/>
    </source>
</evidence>
<feature type="transmembrane region" description="Helical" evidence="8">
    <location>
        <begin position="27"/>
        <end position="47"/>
    </location>
</feature>
<dbReference type="GO" id="GO:0055085">
    <property type="term" value="P:transmembrane transport"/>
    <property type="evidence" value="ECO:0007669"/>
    <property type="project" value="TreeGrafter"/>
</dbReference>
<comment type="similarity">
    <text evidence="2">Belongs to the autoinducer-2 exporter (AI-2E) (TC 2.A.86) family.</text>
</comment>
<keyword evidence="4" id="KW-1003">Cell membrane</keyword>
<dbReference type="EMBL" id="MQVS01000002">
    <property type="protein sequence ID" value="OKL52301.1"/>
    <property type="molecule type" value="Genomic_DNA"/>
</dbReference>
<feature type="transmembrane region" description="Helical" evidence="8">
    <location>
        <begin position="147"/>
        <end position="167"/>
    </location>
</feature>
<keyword evidence="5 8" id="KW-0812">Transmembrane</keyword>
<proteinExistence type="inferred from homology"/>
<evidence type="ECO:0000313" key="10">
    <source>
        <dbReference type="Proteomes" id="UP000185612"/>
    </source>
</evidence>
<evidence type="ECO:0000256" key="7">
    <source>
        <dbReference type="ARBA" id="ARBA00023136"/>
    </source>
</evidence>
<evidence type="ECO:0000256" key="3">
    <source>
        <dbReference type="ARBA" id="ARBA00022448"/>
    </source>
</evidence>
<evidence type="ECO:0000256" key="4">
    <source>
        <dbReference type="ARBA" id="ARBA00022475"/>
    </source>
</evidence>
<protein>
    <recommendedName>
        <fullName evidence="11">AI-2E family transporter</fullName>
    </recommendedName>
</protein>
<dbReference type="Proteomes" id="UP000185612">
    <property type="component" value="Unassembled WGS sequence"/>
</dbReference>
<feature type="transmembrane region" description="Helical" evidence="8">
    <location>
        <begin position="54"/>
        <end position="76"/>
    </location>
</feature>
<feature type="transmembrane region" description="Helical" evidence="8">
    <location>
        <begin position="214"/>
        <end position="245"/>
    </location>
</feature>
<organism evidence="9 10">
    <name type="scientific">Buchananella hordeovulneris</name>
    <dbReference type="NCBI Taxonomy" id="52770"/>
    <lineage>
        <taxon>Bacteria</taxon>
        <taxon>Bacillati</taxon>
        <taxon>Actinomycetota</taxon>
        <taxon>Actinomycetes</taxon>
        <taxon>Actinomycetales</taxon>
        <taxon>Actinomycetaceae</taxon>
        <taxon>Buchananella</taxon>
    </lineage>
</organism>
<gene>
    <name evidence="9" type="ORF">BSZ40_02100</name>
</gene>
<dbReference type="InterPro" id="IPR002549">
    <property type="entry name" value="AI-2E-like"/>
</dbReference>
<comment type="subcellular location">
    <subcellularLocation>
        <location evidence="1">Cell membrane</location>
        <topology evidence="1">Multi-pass membrane protein</topology>
    </subcellularLocation>
</comment>
<keyword evidence="7 8" id="KW-0472">Membrane</keyword>
<dbReference type="InParanoid" id="A0A1Q5PXI0"/>
<feature type="transmembrane region" description="Helical" evidence="8">
    <location>
        <begin position="251"/>
        <end position="278"/>
    </location>
</feature>
<evidence type="ECO:0008006" key="11">
    <source>
        <dbReference type="Google" id="ProtNLM"/>
    </source>
</evidence>
<evidence type="ECO:0000256" key="2">
    <source>
        <dbReference type="ARBA" id="ARBA00009773"/>
    </source>
</evidence>
<sequence length="359" mass="38460">MSAWYIIGLCIVVYFAFTSIARIDMVFIAIFLALVVSSILLPIVNWLSRFMPQVIAVIATVLVTMASVAAMIFYVVTSVVDQIPHLTGQFQYGAYKLLDFLESDSSPFSVSRSEVIAWANKSIREGTQYVRENAATLAGEVLSNASVIALIMTVLALSAFVGICLLLSGDKMWLWFVNQLPAHVRERTHRAACAGWYTFSGYARGTMIVAGSDALFAFIFLSILGIPLAAPLGLLVLIGAFIPLIGAPAAMLVAMIVALASKGLMAMLIVGIGITLIGQFEGHVLQPLVMGKQVSLHPMVVAVGVAAGTFWAGLIGAFLAIPLIAVCWAVYNVLRPLDPPESAPLPTVREVMEATANLR</sequence>
<name>A0A1Q5PXI0_9ACTO</name>
<dbReference type="PANTHER" id="PTHR21716">
    <property type="entry name" value="TRANSMEMBRANE PROTEIN"/>
    <property type="match status" value="1"/>
</dbReference>
<dbReference type="Pfam" id="PF01594">
    <property type="entry name" value="AI-2E_transport"/>
    <property type="match status" value="1"/>
</dbReference>
<keyword evidence="10" id="KW-1185">Reference proteome</keyword>
<keyword evidence="3" id="KW-0813">Transport</keyword>
<evidence type="ECO:0000256" key="6">
    <source>
        <dbReference type="ARBA" id="ARBA00022989"/>
    </source>
</evidence>
<feature type="transmembrane region" description="Helical" evidence="8">
    <location>
        <begin position="5"/>
        <end position="21"/>
    </location>
</feature>
<comment type="caution">
    <text evidence="9">The sequence shown here is derived from an EMBL/GenBank/DDBJ whole genome shotgun (WGS) entry which is preliminary data.</text>
</comment>
<feature type="transmembrane region" description="Helical" evidence="8">
    <location>
        <begin position="299"/>
        <end position="331"/>
    </location>
</feature>
<dbReference type="GO" id="GO:0005886">
    <property type="term" value="C:plasma membrane"/>
    <property type="evidence" value="ECO:0007669"/>
    <property type="project" value="UniProtKB-SubCell"/>
</dbReference>
<evidence type="ECO:0000256" key="8">
    <source>
        <dbReference type="SAM" id="Phobius"/>
    </source>
</evidence>
<reference evidence="10" key="1">
    <citation type="submission" date="2016-12" db="EMBL/GenBank/DDBJ databases">
        <authorList>
            <person name="Meng X."/>
        </authorList>
    </citation>
    <scope>NUCLEOTIDE SEQUENCE [LARGE SCALE GENOMIC DNA]</scope>
    <source>
        <strain evidence="10">DSM 20732</strain>
    </source>
</reference>